<reference evidence="2 3" key="1">
    <citation type="submission" date="2019-09" db="EMBL/GenBank/DDBJ databases">
        <authorList>
            <person name="Ou C."/>
        </authorList>
    </citation>
    <scope>NUCLEOTIDE SEQUENCE [LARGE SCALE GENOMIC DNA]</scope>
    <source>
        <strain evidence="2">S2</strain>
        <tissue evidence="2">Leaf</tissue>
    </source>
</reference>
<proteinExistence type="predicted"/>
<comment type="caution">
    <text evidence="2">The sequence shown here is derived from an EMBL/GenBank/DDBJ whole genome shotgun (WGS) entry which is preliminary data.</text>
</comment>
<dbReference type="PANTHER" id="PTHR33223">
    <property type="entry name" value="CCHC-TYPE DOMAIN-CONTAINING PROTEIN"/>
    <property type="match status" value="1"/>
</dbReference>
<protein>
    <recommendedName>
        <fullName evidence="1">Retrotransposon gag domain-containing protein</fullName>
    </recommendedName>
</protein>
<dbReference type="OrthoDB" id="1305902at2759"/>
<evidence type="ECO:0000259" key="1">
    <source>
        <dbReference type="Pfam" id="PF03732"/>
    </source>
</evidence>
<dbReference type="Pfam" id="PF03732">
    <property type="entry name" value="Retrotrans_gag"/>
    <property type="match status" value="1"/>
</dbReference>
<feature type="domain" description="Retrotransposon gag" evidence="1">
    <location>
        <begin position="88"/>
        <end position="119"/>
    </location>
</feature>
<gene>
    <name evidence="2" type="ORF">D8674_028833</name>
</gene>
<dbReference type="Proteomes" id="UP000327157">
    <property type="component" value="Chromosome 6"/>
</dbReference>
<name>A0A5N5HXF4_9ROSA</name>
<reference evidence="2 3" key="3">
    <citation type="submission" date="2019-11" db="EMBL/GenBank/DDBJ databases">
        <title>A de novo genome assembly of a pear dwarfing rootstock.</title>
        <authorList>
            <person name="Wang F."/>
            <person name="Wang J."/>
            <person name="Li S."/>
            <person name="Zhang Y."/>
            <person name="Fang M."/>
            <person name="Ma L."/>
            <person name="Zhao Y."/>
            <person name="Jiang S."/>
        </authorList>
    </citation>
    <scope>NUCLEOTIDE SEQUENCE [LARGE SCALE GENOMIC DNA]</scope>
    <source>
        <strain evidence="2">S2</strain>
        <tissue evidence="2">Leaf</tissue>
    </source>
</reference>
<reference evidence="3" key="2">
    <citation type="submission" date="2019-10" db="EMBL/GenBank/DDBJ databases">
        <title>A de novo genome assembly of a pear dwarfing rootstock.</title>
        <authorList>
            <person name="Wang F."/>
            <person name="Wang J."/>
            <person name="Li S."/>
            <person name="Zhang Y."/>
            <person name="Fang M."/>
            <person name="Ma L."/>
            <person name="Zhao Y."/>
            <person name="Jiang S."/>
        </authorList>
    </citation>
    <scope>NUCLEOTIDE SEQUENCE [LARGE SCALE GENOMIC DNA]</scope>
</reference>
<sequence length="134" mass="15203">MAANDNNDGAPRTIQDFSMPQFSSRQSCIVFSELDATSSYEIKDYVINMLPEFSGDENQDASEHVDNFLDICGTQNIKGVSDEFIRLKLFPFSLTGDARTWFKTLPARSITSWTQLSTARYWRATKNIRLFAIG</sequence>
<keyword evidence="3" id="KW-1185">Reference proteome</keyword>
<dbReference type="PANTHER" id="PTHR33223:SF11">
    <property type="entry name" value="ELEMENT PROTEIN, PUTATIVE-RELATED"/>
    <property type="match status" value="1"/>
</dbReference>
<organism evidence="2 3">
    <name type="scientific">Pyrus ussuriensis x Pyrus communis</name>
    <dbReference type="NCBI Taxonomy" id="2448454"/>
    <lineage>
        <taxon>Eukaryota</taxon>
        <taxon>Viridiplantae</taxon>
        <taxon>Streptophyta</taxon>
        <taxon>Embryophyta</taxon>
        <taxon>Tracheophyta</taxon>
        <taxon>Spermatophyta</taxon>
        <taxon>Magnoliopsida</taxon>
        <taxon>eudicotyledons</taxon>
        <taxon>Gunneridae</taxon>
        <taxon>Pentapetalae</taxon>
        <taxon>rosids</taxon>
        <taxon>fabids</taxon>
        <taxon>Rosales</taxon>
        <taxon>Rosaceae</taxon>
        <taxon>Amygdaloideae</taxon>
        <taxon>Maleae</taxon>
        <taxon>Pyrus</taxon>
    </lineage>
</organism>
<dbReference type="EMBL" id="SMOL01000120">
    <property type="protein sequence ID" value="KAB2632586.1"/>
    <property type="molecule type" value="Genomic_DNA"/>
</dbReference>
<evidence type="ECO:0000313" key="2">
    <source>
        <dbReference type="EMBL" id="KAB2632586.1"/>
    </source>
</evidence>
<dbReference type="InterPro" id="IPR005162">
    <property type="entry name" value="Retrotrans_gag_dom"/>
</dbReference>
<evidence type="ECO:0000313" key="3">
    <source>
        <dbReference type="Proteomes" id="UP000327157"/>
    </source>
</evidence>
<accession>A0A5N5HXF4</accession>
<dbReference type="AlphaFoldDB" id="A0A5N5HXF4"/>